<evidence type="ECO:0000313" key="3">
    <source>
        <dbReference type="Proteomes" id="UP000037737"/>
    </source>
</evidence>
<dbReference type="AlphaFoldDB" id="A0A0M9VL60"/>
<organism evidence="2 3">
    <name type="scientific">Microbacterium aurantiacum</name>
    <dbReference type="NCBI Taxonomy" id="162393"/>
    <lineage>
        <taxon>Bacteria</taxon>
        <taxon>Bacillati</taxon>
        <taxon>Actinomycetota</taxon>
        <taxon>Actinomycetes</taxon>
        <taxon>Micrococcales</taxon>
        <taxon>Microbacteriaceae</taxon>
        <taxon>Microbacterium</taxon>
    </lineage>
</organism>
<dbReference type="Proteomes" id="UP000037737">
    <property type="component" value="Unassembled WGS sequence"/>
</dbReference>
<dbReference type="OrthoDB" id="5084262at2"/>
<keyword evidence="2" id="KW-0378">Hydrolase</keyword>
<reference evidence="2" key="1">
    <citation type="submission" date="2015-04" db="EMBL/GenBank/DDBJ databases">
        <title>Complete genome sequence of Microbacterium chocolatum SIT 101, a bacterium enantioselectively hydrolyzing mesomeric diesters.</title>
        <authorList>
            <person name="Li X."/>
            <person name="Xu Y."/>
        </authorList>
    </citation>
    <scope>NUCLEOTIDE SEQUENCE [LARGE SCALE GENOMIC DNA]</scope>
    <source>
        <strain evidence="2">SIT 101</strain>
    </source>
</reference>
<dbReference type="PATRIC" id="fig|84292.3.peg.1713"/>
<keyword evidence="2" id="KW-0547">Nucleotide-binding</keyword>
<sequence length="106" mass="9848">MASTVAVVGILAASATLVAGLSAVGAAAIHSQRLAGAADSAALAAADTVTGLAAGEPCDRAADLAATAGAAVAVCDIDGFVVTVTVTARFGVFPTSATARAGPPPG</sequence>
<dbReference type="GO" id="GO:0004386">
    <property type="term" value="F:helicase activity"/>
    <property type="evidence" value="ECO:0007669"/>
    <property type="project" value="UniProtKB-KW"/>
</dbReference>
<dbReference type="InterPro" id="IPR021202">
    <property type="entry name" value="Rv3654c-like"/>
</dbReference>
<proteinExistence type="predicted"/>
<keyword evidence="1" id="KW-0732">Signal</keyword>
<gene>
    <name evidence="2" type="ORF">XI38_08390</name>
</gene>
<keyword evidence="2" id="KW-0067">ATP-binding</keyword>
<dbReference type="EMBL" id="LAVO01000007">
    <property type="protein sequence ID" value="KOS10812.1"/>
    <property type="molecule type" value="Genomic_DNA"/>
</dbReference>
<name>A0A0M9VL60_9MICO</name>
<feature type="signal peptide" evidence="1">
    <location>
        <begin position="1"/>
        <end position="19"/>
    </location>
</feature>
<evidence type="ECO:0000256" key="1">
    <source>
        <dbReference type="SAM" id="SignalP"/>
    </source>
</evidence>
<keyword evidence="3" id="KW-1185">Reference proteome</keyword>
<keyword evidence="2" id="KW-0347">Helicase</keyword>
<comment type="caution">
    <text evidence="2">The sequence shown here is derived from an EMBL/GenBank/DDBJ whole genome shotgun (WGS) entry which is preliminary data.</text>
</comment>
<dbReference type="RefSeq" id="WP_053547877.1">
    <property type="nucleotide sequence ID" value="NZ_JAHWXH010000001.1"/>
</dbReference>
<dbReference type="NCBIfam" id="TIGR03816">
    <property type="entry name" value="tadE_like_DECH"/>
    <property type="match status" value="1"/>
</dbReference>
<protein>
    <submittedName>
        <fullName evidence="2">Helicase</fullName>
    </submittedName>
</protein>
<feature type="chain" id="PRO_5038554707" evidence="1">
    <location>
        <begin position="20"/>
        <end position="106"/>
    </location>
</feature>
<evidence type="ECO:0000313" key="2">
    <source>
        <dbReference type="EMBL" id="KOS10812.1"/>
    </source>
</evidence>
<accession>A0A0M9VL60</accession>
<dbReference type="KEGG" id="mcw:A8L33_13760"/>